<dbReference type="EMBL" id="CP019699">
    <property type="protein sequence ID" value="AQS56266.1"/>
    <property type="molecule type" value="Genomic_DNA"/>
</dbReference>
<dbReference type="KEGG" id="ntr:B0W44_11310"/>
<reference evidence="2 3" key="1">
    <citation type="journal article" date="2015" name="Int. J. Syst. Evol. Microbiol.">
        <title>Novibacillus thermophilus gen. nov., sp. nov., a Gram-staining-negative and moderately thermophilic member of the family Thermoactinomycetaceae.</title>
        <authorList>
            <person name="Yang G."/>
            <person name="Chen J."/>
            <person name="Zhou S."/>
        </authorList>
    </citation>
    <scope>NUCLEOTIDE SEQUENCE [LARGE SCALE GENOMIC DNA]</scope>
    <source>
        <strain evidence="2 3">SG-1</strain>
    </source>
</reference>
<proteinExistence type="predicted"/>
<name>A0A1U9K8D6_9BACL</name>
<evidence type="ECO:0000256" key="1">
    <source>
        <dbReference type="SAM" id="MobiDB-lite"/>
    </source>
</evidence>
<gene>
    <name evidence="2" type="ORF">B0W44_11310</name>
</gene>
<feature type="region of interest" description="Disordered" evidence="1">
    <location>
        <begin position="1"/>
        <end position="26"/>
    </location>
</feature>
<evidence type="ECO:0008006" key="4">
    <source>
        <dbReference type="Google" id="ProtNLM"/>
    </source>
</evidence>
<keyword evidence="3" id="KW-1185">Reference proteome</keyword>
<dbReference type="OrthoDB" id="2439488at2"/>
<sequence>MGEKPSMPKESSRHESKKPFKMPPMPHMPMKDMYKHIMPTMPHRHVKEPYMYQHLLELKGRRVEVATQCKTVKGKLKAVFPDHVLVEMDRREYHIRLKTICFVSPLLDP</sequence>
<feature type="compositionally biased region" description="Basic and acidic residues" evidence="1">
    <location>
        <begin position="1"/>
        <end position="18"/>
    </location>
</feature>
<accession>A0A1U9K8D6</accession>
<evidence type="ECO:0000313" key="3">
    <source>
        <dbReference type="Proteomes" id="UP000188603"/>
    </source>
</evidence>
<evidence type="ECO:0000313" key="2">
    <source>
        <dbReference type="EMBL" id="AQS56266.1"/>
    </source>
</evidence>
<dbReference type="Pfam" id="PF10842">
    <property type="entry name" value="DUF2642"/>
    <property type="match status" value="1"/>
</dbReference>
<dbReference type="InterPro" id="IPR020139">
    <property type="entry name" value="DUF2642"/>
</dbReference>
<organism evidence="2 3">
    <name type="scientific">Novibacillus thermophilus</name>
    <dbReference type="NCBI Taxonomy" id="1471761"/>
    <lineage>
        <taxon>Bacteria</taxon>
        <taxon>Bacillati</taxon>
        <taxon>Bacillota</taxon>
        <taxon>Bacilli</taxon>
        <taxon>Bacillales</taxon>
        <taxon>Thermoactinomycetaceae</taxon>
        <taxon>Novibacillus</taxon>
    </lineage>
</organism>
<protein>
    <recommendedName>
        <fullName evidence="4">DUF2642 domain-containing protein</fullName>
    </recommendedName>
</protein>
<dbReference type="AlphaFoldDB" id="A0A1U9K8D6"/>
<dbReference type="Proteomes" id="UP000188603">
    <property type="component" value="Chromosome"/>
</dbReference>
<dbReference type="RefSeq" id="WP_077720124.1">
    <property type="nucleotide sequence ID" value="NZ_CP019699.1"/>
</dbReference>